<dbReference type="PROSITE" id="PS50893">
    <property type="entry name" value="ABC_TRANSPORTER_2"/>
    <property type="match status" value="1"/>
</dbReference>
<evidence type="ECO:0000256" key="3">
    <source>
        <dbReference type="ARBA" id="ARBA00022448"/>
    </source>
</evidence>
<evidence type="ECO:0000259" key="9">
    <source>
        <dbReference type="PROSITE" id="PS50893"/>
    </source>
</evidence>
<evidence type="ECO:0000313" key="11">
    <source>
        <dbReference type="Proteomes" id="UP000516361"/>
    </source>
</evidence>
<proteinExistence type="inferred from homology"/>
<dbReference type="CDD" id="cd03230">
    <property type="entry name" value="ABC_DR_subfamily_A"/>
    <property type="match status" value="1"/>
</dbReference>
<dbReference type="InterPro" id="IPR027417">
    <property type="entry name" value="P-loop_NTPase"/>
</dbReference>
<dbReference type="FunFam" id="3.40.50.300:FF:000589">
    <property type="entry name" value="ABC transporter, ATP-binding subunit"/>
    <property type="match status" value="1"/>
</dbReference>
<comment type="similarity">
    <text evidence="2">Belongs to the ABC transporter superfamily.</text>
</comment>
<accession>A0A7G1G7C3</accession>
<dbReference type="PANTHER" id="PTHR42711:SF5">
    <property type="entry name" value="ABC TRANSPORTER ATP-BINDING PROTEIN NATA"/>
    <property type="match status" value="1"/>
</dbReference>
<evidence type="ECO:0000256" key="2">
    <source>
        <dbReference type="ARBA" id="ARBA00005417"/>
    </source>
</evidence>
<sequence length="297" mass="33738">MNIIEVKNLKKYYKGIKAVDGINIEVKKGYVVAILGPNGAGKTTTVETLEGLRVPTSGEIYYFGEKINVVDEKIKEKIGVQLQSTNFFTNLTVHETLKAFSGLYKKTVDVNELLKKFNLIEKKKSRIKNLSGGQLQRVALATAVVNDPEIVFLDEPTTGLDPQARRNLWDAIIELKKNGKTIILTTHYMEEAEKLADMIYIIDHGKIILKGTVKELIENTKMKSVITFYSEKNIKIDMLDLKNINGFYELETNDVESDIIKILEYSKEKGHKIEDISIRKPNLEDVFLQLTGRTLRE</sequence>
<reference evidence="10 11" key="1">
    <citation type="submission" date="2018-06" db="EMBL/GenBank/DDBJ databases">
        <title>Genome sequencing of Oceanotoga sp. sy52.</title>
        <authorList>
            <person name="Mori K."/>
        </authorList>
    </citation>
    <scope>NUCLEOTIDE SEQUENCE [LARGE SCALE GENOMIC DNA]</scope>
    <source>
        <strain evidence="11">sy52</strain>
    </source>
</reference>
<dbReference type="Pfam" id="PF00005">
    <property type="entry name" value="ABC_tran"/>
    <property type="match status" value="1"/>
</dbReference>
<keyword evidence="3" id="KW-0813">Transport</keyword>
<dbReference type="Gene3D" id="3.40.50.300">
    <property type="entry name" value="P-loop containing nucleotide triphosphate hydrolases"/>
    <property type="match status" value="1"/>
</dbReference>
<keyword evidence="6 10" id="KW-0067">ATP-binding</keyword>
<evidence type="ECO:0000313" key="10">
    <source>
        <dbReference type="EMBL" id="BBE29922.1"/>
    </source>
</evidence>
<evidence type="ECO:0000256" key="4">
    <source>
        <dbReference type="ARBA" id="ARBA00022475"/>
    </source>
</evidence>
<feature type="domain" description="ABC transporter" evidence="9">
    <location>
        <begin position="4"/>
        <end position="229"/>
    </location>
</feature>
<keyword evidence="5" id="KW-0547">Nucleotide-binding</keyword>
<dbReference type="InParanoid" id="A0A7G1G7C3"/>
<dbReference type="FunCoup" id="A0A7G1G7C3">
    <property type="interactions" value="356"/>
</dbReference>
<evidence type="ECO:0000256" key="1">
    <source>
        <dbReference type="ARBA" id="ARBA00004236"/>
    </source>
</evidence>
<dbReference type="KEGG" id="ocy:OSSY52_00630"/>
<name>A0A7G1G7C3_9BACT</name>
<protein>
    <submittedName>
        <fullName evidence="10">ABC transporter ATP-binding protein</fullName>
    </submittedName>
</protein>
<dbReference type="RefSeq" id="WP_190615066.1">
    <property type="nucleotide sequence ID" value="NZ_AP018712.1"/>
</dbReference>
<dbReference type="AlphaFoldDB" id="A0A7G1G7C3"/>
<keyword evidence="8" id="KW-0472">Membrane</keyword>
<dbReference type="Proteomes" id="UP000516361">
    <property type="component" value="Chromosome"/>
</dbReference>
<dbReference type="InterPro" id="IPR017871">
    <property type="entry name" value="ABC_transporter-like_CS"/>
</dbReference>
<dbReference type="GO" id="GO:0016887">
    <property type="term" value="F:ATP hydrolysis activity"/>
    <property type="evidence" value="ECO:0007669"/>
    <property type="project" value="InterPro"/>
</dbReference>
<keyword evidence="4" id="KW-1003">Cell membrane</keyword>
<dbReference type="GO" id="GO:0005524">
    <property type="term" value="F:ATP binding"/>
    <property type="evidence" value="ECO:0007669"/>
    <property type="project" value="UniProtKB-KW"/>
</dbReference>
<evidence type="ECO:0000256" key="5">
    <source>
        <dbReference type="ARBA" id="ARBA00022741"/>
    </source>
</evidence>
<gene>
    <name evidence="10" type="ORF">OSSY52_00630</name>
</gene>
<dbReference type="InterPro" id="IPR003439">
    <property type="entry name" value="ABC_transporter-like_ATP-bd"/>
</dbReference>
<dbReference type="InterPro" id="IPR003593">
    <property type="entry name" value="AAA+_ATPase"/>
</dbReference>
<dbReference type="PANTHER" id="PTHR42711">
    <property type="entry name" value="ABC TRANSPORTER ATP-BINDING PROTEIN"/>
    <property type="match status" value="1"/>
</dbReference>
<evidence type="ECO:0000256" key="6">
    <source>
        <dbReference type="ARBA" id="ARBA00022840"/>
    </source>
</evidence>
<dbReference type="PROSITE" id="PS00211">
    <property type="entry name" value="ABC_TRANSPORTER_1"/>
    <property type="match status" value="1"/>
</dbReference>
<comment type="subcellular location">
    <subcellularLocation>
        <location evidence="1">Cell membrane</location>
    </subcellularLocation>
</comment>
<keyword evidence="7" id="KW-1278">Translocase</keyword>
<dbReference type="EMBL" id="AP018712">
    <property type="protein sequence ID" value="BBE29922.1"/>
    <property type="molecule type" value="Genomic_DNA"/>
</dbReference>
<dbReference type="SUPFAM" id="SSF52540">
    <property type="entry name" value="P-loop containing nucleoside triphosphate hydrolases"/>
    <property type="match status" value="1"/>
</dbReference>
<dbReference type="InterPro" id="IPR050763">
    <property type="entry name" value="ABC_transporter_ATP-binding"/>
</dbReference>
<dbReference type="GO" id="GO:0005886">
    <property type="term" value="C:plasma membrane"/>
    <property type="evidence" value="ECO:0007669"/>
    <property type="project" value="UniProtKB-SubCell"/>
</dbReference>
<evidence type="ECO:0000256" key="7">
    <source>
        <dbReference type="ARBA" id="ARBA00022967"/>
    </source>
</evidence>
<evidence type="ECO:0000256" key="8">
    <source>
        <dbReference type="ARBA" id="ARBA00023136"/>
    </source>
</evidence>
<dbReference type="SMART" id="SM00382">
    <property type="entry name" value="AAA"/>
    <property type="match status" value="1"/>
</dbReference>
<organism evidence="10 11">
    <name type="scientific">Tepiditoga spiralis</name>
    <dbReference type="NCBI Taxonomy" id="2108365"/>
    <lineage>
        <taxon>Bacteria</taxon>
        <taxon>Thermotogati</taxon>
        <taxon>Thermotogota</taxon>
        <taxon>Thermotogae</taxon>
        <taxon>Petrotogales</taxon>
        <taxon>Petrotogaceae</taxon>
        <taxon>Tepiditoga</taxon>
    </lineage>
</organism>
<keyword evidence="11" id="KW-1185">Reference proteome</keyword>